<reference evidence="1 2" key="1">
    <citation type="submission" date="2020-07" db="EMBL/GenBank/DDBJ databases">
        <title>non toxigenic Corynebacterium sp. nov from a clinical source.</title>
        <authorList>
            <person name="Bernier A.-M."/>
            <person name="Bernard K."/>
        </authorList>
    </citation>
    <scope>NUCLEOTIDE SEQUENCE [LARGE SCALE GENOMIC DNA]</scope>
    <source>
        <strain evidence="2">NML 93-0612</strain>
    </source>
</reference>
<dbReference type="AlphaFoldDB" id="A0A7G5FGV2"/>
<evidence type="ECO:0000313" key="1">
    <source>
        <dbReference type="EMBL" id="QMV85843.1"/>
    </source>
</evidence>
<protein>
    <submittedName>
        <fullName evidence="1">Uncharacterized protein</fullName>
    </submittedName>
</protein>
<organism evidence="1 2">
    <name type="scientific">Corynebacterium hindlerae</name>
    <dbReference type="NCBI Taxonomy" id="699041"/>
    <lineage>
        <taxon>Bacteria</taxon>
        <taxon>Bacillati</taxon>
        <taxon>Actinomycetota</taxon>
        <taxon>Actinomycetes</taxon>
        <taxon>Mycobacteriales</taxon>
        <taxon>Corynebacteriaceae</taxon>
        <taxon>Corynebacterium</taxon>
    </lineage>
</organism>
<proteinExistence type="predicted"/>
<accession>A0A7G5FGV2</accession>
<dbReference type="EMBL" id="CP059833">
    <property type="protein sequence ID" value="QMV85843.1"/>
    <property type="molecule type" value="Genomic_DNA"/>
</dbReference>
<name>A0A7G5FGV2_9CORY</name>
<sequence>MDSTEFSLTYDGERLHAEPMSAKTLAPVLAATAQLFEIIHRQYDVFDDHVPQVRVRRAEPGSFTVLFELTMVNIDDVVDFLTTREVQAAATLAGIGTPLVGMFMKVIDRFKNKGNEKVEDISSKEHAEDQRLQALCDSLAKQKVVHRQVKEIVKPVTAEGVDTVAIESPVVEAPIEVDKQQATAIVESFEEDEDVSVSIEEWIVRVATPHLDNPLARKWRLLRDEDDYSFMAKMLDADFAEDVLQDNVDVKHGSRFKAKIHAESRIENGKAVRPQYQVLRMVPLDSGPDEQYELNLGGSDSE</sequence>
<keyword evidence="2" id="KW-1185">Reference proteome</keyword>
<dbReference type="Proteomes" id="UP000515570">
    <property type="component" value="Chromosome"/>
</dbReference>
<gene>
    <name evidence="1" type="ORF">HW450_03670</name>
</gene>
<evidence type="ECO:0000313" key="2">
    <source>
        <dbReference type="Proteomes" id="UP000515570"/>
    </source>
</evidence>
<dbReference type="RefSeq" id="WP_182386660.1">
    <property type="nucleotide sequence ID" value="NZ_CP059833.1"/>
</dbReference>